<keyword evidence="2" id="KW-1185">Reference proteome</keyword>
<comment type="caution">
    <text evidence="1">The sequence shown here is derived from an EMBL/GenBank/DDBJ whole genome shotgun (WGS) entry which is preliminary data.</text>
</comment>
<dbReference type="Proteomes" id="UP000655225">
    <property type="component" value="Unassembled WGS sequence"/>
</dbReference>
<reference evidence="1 2" key="1">
    <citation type="submission" date="2020-04" db="EMBL/GenBank/DDBJ databases">
        <title>Plant Genome Project.</title>
        <authorList>
            <person name="Zhang R.-G."/>
        </authorList>
    </citation>
    <scope>NUCLEOTIDE SEQUENCE [LARGE SCALE GENOMIC DNA]</scope>
    <source>
        <strain evidence="1">YNK0</strain>
        <tissue evidence="1">Leaf</tissue>
    </source>
</reference>
<dbReference type="EMBL" id="JABCRI010000020">
    <property type="protein sequence ID" value="KAF8387670.1"/>
    <property type="molecule type" value="Genomic_DNA"/>
</dbReference>
<dbReference type="AlphaFoldDB" id="A0A834YGM7"/>
<name>A0A834YGM7_TETSI</name>
<organism evidence="1 2">
    <name type="scientific">Tetracentron sinense</name>
    <name type="common">Spur-leaf</name>
    <dbReference type="NCBI Taxonomy" id="13715"/>
    <lineage>
        <taxon>Eukaryota</taxon>
        <taxon>Viridiplantae</taxon>
        <taxon>Streptophyta</taxon>
        <taxon>Embryophyta</taxon>
        <taxon>Tracheophyta</taxon>
        <taxon>Spermatophyta</taxon>
        <taxon>Magnoliopsida</taxon>
        <taxon>Trochodendrales</taxon>
        <taxon>Trochodendraceae</taxon>
        <taxon>Tetracentron</taxon>
    </lineage>
</organism>
<gene>
    <name evidence="1" type="ORF">HHK36_026324</name>
</gene>
<accession>A0A834YGM7</accession>
<sequence>MVSSRIRWTKLLSSDDCVSSCSLKGFCVDFDPKDEEDPFSLFGRDRLYFYRDSVLSFVNLFVFSVAFEERELGRVKEKESIFDRKF</sequence>
<protein>
    <submittedName>
        <fullName evidence="1">Uncharacterized protein</fullName>
    </submittedName>
</protein>
<proteinExistence type="predicted"/>
<evidence type="ECO:0000313" key="1">
    <source>
        <dbReference type="EMBL" id="KAF8387670.1"/>
    </source>
</evidence>
<evidence type="ECO:0000313" key="2">
    <source>
        <dbReference type="Proteomes" id="UP000655225"/>
    </source>
</evidence>